<comment type="catalytic activity">
    <reaction evidence="1">
        <text>(4aS,6R)-4a-hydroxy-L-erythro-5,6,7,8-tetrahydrobiopterin = (6R)-L-erythro-6,7-dihydrobiopterin + H2O</text>
        <dbReference type="Rhea" id="RHEA:11920"/>
        <dbReference type="ChEBI" id="CHEBI:15377"/>
        <dbReference type="ChEBI" id="CHEBI:15642"/>
        <dbReference type="ChEBI" id="CHEBI:43120"/>
        <dbReference type="EC" id="4.2.1.96"/>
    </reaction>
</comment>
<dbReference type="Proteomes" id="UP001515480">
    <property type="component" value="Unassembled WGS sequence"/>
</dbReference>
<organism evidence="6 7">
    <name type="scientific">Prymnesium parvum</name>
    <name type="common">Toxic golden alga</name>
    <dbReference type="NCBI Taxonomy" id="97485"/>
    <lineage>
        <taxon>Eukaryota</taxon>
        <taxon>Haptista</taxon>
        <taxon>Haptophyta</taxon>
        <taxon>Prymnesiophyceae</taxon>
        <taxon>Prymnesiales</taxon>
        <taxon>Prymnesiaceae</taxon>
        <taxon>Prymnesium</taxon>
    </lineage>
</organism>
<protein>
    <recommendedName>
        <fullName evidence="3">4a-hydroxytetrahydrobiopterin dehydratase</fullName>
        <ecNumber evidence="3">4.2.1.96</ecNumber>
    </recommendedName>
    <alternativeName>
        <fullName evidence="5">4-alpha-hydroxy-tetrahydropterin dehydratase</fullName>
    </alternativeName>
</protein>
<reference evidence="6 7" key="1">
    <citation type="journal article" date="2024" name="Science">
        <title>Giant polyketide synthase enzymes in the biosynthesis of giant marine polyether toxins.</title>
        <authorList>
            <person name="Fallon T.R."/>
            <person name="Shende V.V."/>
            <person name="Wierzbicki I.H."/>
            <person name="Pendleton A.L."/>
            <person name="Watervoot N.F."/>
            <person name="Auber R.P."/>
            <person name="Gonzalez D.J."/>
            <person name="Wisecaver J.H."/>
            <person name="Moore B.S."/>
        </authorList>
    </citation>
    <scope>NUCLEOTIDE SEQUENCE [LARGE SCALE GENOMIC DNA]</scope>
    <source>
        <strain evidence="6 7">12B1</strain>
    </source>
</reference>
<dbReference type="PANTHER" id="PTHR12599">
    <property type="entry name" value="PTERIN-4-ALPHA-CARBINOLAMINE DEHYDRATASE"/>
    <property type="match status" value="1"/>
</dbReference>
<accession>A0AB34ILU5</accession>
<dbReference type="PANTHER" id="PTHR12599:SF0">
    <property type="entry name" value="PTERIN-4-ALPHA-CARBINOLAMINE DEHYDRATASE"/>
    <property type="match status" value="1"/>
</dbReference>
<dbReference type="Gene3D" id="3.30.1360.20">
    <property type="entry name" value="Transcriptional coactivator/pterin dehydratase"/>
    <property type="match status" value="1"/>
</dbReference>
<keyword evidence="4" id="KW-0456">Lyase</keyword>
<name>A0AB34ILU5_PRYPA</name>
<dbReference type="EC" id="4.2.1.96" evidence="3"/>
<sequence length="175" mass="18753">MALLLLSGRMARSHHWRAPPLSPRLLPPDRLHALAMSGASAPLEAMTAAELATCSVGGCCGKDTPRLSEDDVRGRLPALPRWTLSADGKTISRAIVAKNWSAAMDFFNAISAVAEAEGHHPDLHLTNWREVRIDLTTHAIGGLSLPDFILAAKIDTIPVECSPKWLASLEAPKGP</sequence>
<evidence type="ECO:0000256" key="2">
    <source>
        <dbReference type="ARBA" id="ARBA00006472"/>
    </source>
</evidence>
<dbReference type="AlphaFoldDB" id="A0AB34ILU5"/>
<dbReference type="Pfam" id="PF01329">
    <property type="entry name" value="Pterin_4a"/>
    <property type="match status" value="1"/>
</dbReference>
<comment type="caution">
    <text evidence="6">The sequence shown here is derived from an EMBL/GenBank/DDBJ whole genome shotgun (WGS) entry which is preliminary data.</text>
</comment>
<dbReference type="GO" id="GO:0008124">
    <property type="term" value="F:4-alpha-hydroxytetrahydrobiopterin dehydratase activity"/>
    <property type="evidence" value="ECO:0007669"/>
    <property type="project" value="UniProtKB-EC"/>
</dbReference>
<keyword evidence="7" id="KW-1185">Reference proteome</keyword>
<comment type="similarity">
    <text evidence="2">Belongs to the pterin-4-alpha-carbinolamine dehydratase family.</text>
</comment>
<evidence type="ECO:0000256" key="1">
    <source>
        <dbReference type="ARBA" id="ARBA00001554"/>
    </source>
</evidence>
<evidence type="ECO:0000313" key="7">
    <source>
        <dbReference type="Proteomes" id="UP001515480"/>
    </source>
</evidence>
<dbReference type="SUPFAM" id="SSF55248">
    <property type="entry name" value="PCD-like"/>
    <property type="match status" value="1"/>
</dbReference>
<dbReference type="InterPro" id="IPR036428">
    <property type="entry name" value="PCD_sf"/>
</dbReference>
<evidence type="ECO:0000256" key="5">
    <source>
        <dbReference type="ARBA" id="ARBA00030497"/>
    </source>
</evidence>
<evidence type="ECO:0000256" key="3">
    <source>
        <dbReference type="ARBA" id="ARBA00013252"/>
    </source>
</evidence>
<dbReference type="InterPro" id="IPR001533">
    <property type="entry name" value="Pterin_deHydtase"/>
</dbReference>
<dbReference type="GO" id="GO:0006729">
    <property type="term" value="P:tetrahydrobiopterin biosynthetic process"/>
    <property type="evidence" value="ECO:0007669"/>
    <property type="project" value="InterPro"/>
</dbReference>
<evidence type="ECO:0000313" key="6">
    <source>
        <dbReference type="EMBL" id="KAL1503000.1"/>
    </source>
</evidence>
<dbReference type="EMBL" id="JBGBPQ010000022">
    <property type="protein sequence ID" value="KAL1503000.1"/>
    <property type="molecule type" value="Genomic_DNA"/>
</dbReference>
<proteinExistence type="inferred from homology"/>
<gene>
    <name evidence="6" type="ORF">AB1Y20_011070</name>
</gene>
<evidence type="ECO:0000256" key="4">
    <source>
        <dbReference type="ARBA" id="ARBA00023239"/>
    </source>
</evidence>